<dbReference type="AlphaFoldDB" id="A0A375GHI3"/>
<reference evidence="2" key="1">
    <citation type="submission" date="2018-01" db="EMBL/GenBank/DDBJ databases">
        <authorList>
            <person name="Clerissi C."/>
        </authorList>
    </citation>
    <scope>NUCLEOTIDE SEQUENCE</scope>
    <source>
        <strain evidence="2">Cupriavidus oxalaticus LMG 2235</strain>
    </source>
</reference>
<evidence type="ECO:0008006" key="3">
    <source>
        <dbReference type="Google" id="ProtNLM"/>
    </source>
</evidence>
<feature type="transmembrane region" description="Helical" evidence="1">
    <location>
        <begin position="63"/>
        <end position="83"/>
    </location>
</feature>
<dbReference type="Proteomes" id="UP000256862">
    <property type="component" value="Plasmid CO2235_mp"/>
</dbReference>
<keyword evidence="1" id="KW-1133">Transmembrane helix</keyword>
<keyword evidence="1" id="KW-0812">Transmembrane</keyword>
<proteinExistence type="predicted"/>
<evidence type="ECO:0000313" key="2">
    <source>
        <dbReference type="EMBL" id="SPC19370.1"/>
    </source>
</evidence>
<gene>
    <name evidence="2" type="ORF">CO2235_MP130105</name>
</gene>
<protein>
    <recommendedName>
        <fullName evidence="3">DUF2946 domain-containing protein</fullName>
    </recommendedName>
</protein>
<keyword evidence="1" id="KW-0472">Membrane</keyword>
<name>A0A375GHI3_9BURK</name>
<accession>A0A375GHI3</accession>
<evidence type="ECO:0000256" key="1">
    <source>
        <dbReference type="SAM" id="Phobius"/>
    </source>
</evidence>
<organism evidence="2">
    <name type="scientific">Cupriavidus oxalaticus</name>
    <dbReference type="NCBI Taxonomy" id="96344"/>
    <lineage>
        <taxon>Bacteria</taxon>
        <taxon>Pseudomonadati</taxon>
        <taxon>Pseudomonadota</taxon>
        <taxon>Betaproteobacteria</taxon>
        <taxon>Burkholderiales</taxon>
        <taxon>Burkholderiaceae</taxon>
        <taxon>Cupriavidus</taxon>
    </lineage>
</organism>
<dbReference type="EMBL" id="OGUS01000136">
    <property type="protein sequence ID" value="SPC19370.1"/>
    <property type="molecule type" value="Genomic_DNA"/>
</dbReference>
<comment type="caution">
    <text evidence="2">The sequence shown here is derived from an EMBL/GenBank/DDBJ whole genome shotgun (WGS) entry which is preliminary data.</text>
</comment>
<sequence length="186" mass="19940">MVSAFLHGFVRSFSFCWCILVGVPCNCPRSRPSPENALSFVTYATAYATHTSLLRHAVRRHPVFAGLLLVVFLTVQLAAVAYACTGTRYQLEGSGTAAAMTESCADMAPGSDYQGIDQSGLCQAHCQADSKSVDHASAQLPAFLPVLRSIVEPTRVVLADVRVALRAEVEARGPPALNILHCSFQT</sequence>